<comment type="caution">
    <text evidence="1">The sequence shown here is derived from an EMBL/GenBank/DDBJ whole genome shotgun (WGS) entry which is preliminary data.</text>
</comment>
<dbReference type="AlphaFoldDB" id="A0A937FAD4"/>
<dbReference type="Proteomes" id="UP000659388">
    <property type="component" value="Unassembled WGS sequence"/>
</dbReference>
<keyword evidence="2" id="KW-1185">Reference proteome</keyword>
<organism evidence="1 2">
    <name type="scientific">Fulvivirga sediminis</name>
    <dbReference type="NCBI Taxonomy" id="2803949"/>
    <lineage>
        <taxon>Bacteria</taxon>
        <taxon>Pseudomonadati</taxon>
        <taxon>Bacteroidota</taxon>
        <taxon>Cytophagia</taxon>
        <taxon>Cytophagales</taxon>
        <taxon>Fulvivirgaceae</taxon>
        <taxon>Fulvivirga</taxon>
    </lineage>
</organism>
<evidence type="ECO:0000313" key="2">
    <source>
        <dbReference type="Proteomes" id="UP000659388"/>
    </source>
</evidence>
<accession>A0A937FAD4</accession>
<name>A0A937FAD4_9BACT</name>
<evidence type="ECO:0008006" key="3">
    <source>
        <dbReference type="Google" id="ProtNLM"/>
    </source>
</evidence>
<gene>
    <name evidence="1" type="ORF">JL102_20915</name>
</gene>
<dbReference type="SUPFAM" id="SSF82185">
    <property type="entry name" value="Histone H3 K4-specific methyltransferase SET7/9 N-terminal domain"/>
    <property type="match status" value="1"/>
</dbReference>
<dbReference type="Gene3D" id="2.20.110.10">
    <property type="entry name" value="Histone H3 K4-specific methyltransferase SET7/9 N-terminal domain"/>
    <property type="match status" value="1"/>
</dbReference>
<sequence length="130" mass="15553">MFESAPERFLSPKKEYFRTIYFKKSDREQLLVDYYKRGGKAAESEYRDSLRHQKSESYYPTGERFRSALYYQDSLVREAYFFRNGDTIKNFPKVELDKVYHLKLLGADSQKVSFDYWNGKILSGTYNESE</sequence>
<protein>
    <recommendedName>
        <fullName evidence="3">MORN repeat variant</fullName>
    </recommendedName>
</protein>
<evidence type="ECO:0000313" key="1">
    <source>
        <dbReference type="EMBL" id="MBL3658625.1"/>
    </source>
</evidence>
<dbReference type="EMBL" id="JAESIY010000014">
    <property type="protein sequence ID" value="MBL3658625.1"/>
    <property type="molecule type" value="Genomic_DNA"/>
</dbReference>
<proteinExistence type="predicted"/>
<dbReference type="RefSeq" id="WP_202246417.1">
    <property type="nucleotide sequence ID" value="NZ_JAESIY010000014.1"/>
</dbReference>
<reference evidence="1" key="1">
    <citation type="submission" date="2021-01" db="EMBL/GenBank/DDBJ databases">
        <title>Fulvivirga kasyanovii gen. nov., sp nov., a novel member of the phylum Bacteroidetes isolated from seawater in a mussel farm.</title>
        <authorList>
            <person name="Zhao L.-H."/>
            <person name="Wang Z.-J."/>
        </authorList>
    </citation>
    <scope>NUCLEOTIDE SEQUENCE</scope>
    <source>
        <strain evidence="1">2943</strain>
    </source>
</reference>